<evidence type="ECO:0000313" key="5">
    <source>
        <dbReference type="Proteomes" id="UP000621560"/>
    </source>
</evidence>
<sequence>MADHYYSRQPQTDSARRVVEMQLRGLRLRLATDSGVFAKAGVDYGSRQLIEAMVIPPGAQVLDVGCGYGPIGISAALLEPSSSVTMVDVNERAVELASENAANNDARNVEVLQSDLFESVQGRQFDVIVTNPPIRAGKAVVHRIFEEGASLLTANGSMWVVIQKKQGAPSAKAKLERLFGEVEEAAKAGGYKVLRASRKK</sequence>
<dbReference type="SUPFAM" id="SSF53335">
    <property type="entry name" value="S-adenosyl-L-methionine-dependent methyltransferases"/>
    <property type="match status" value="1"/>
</dbReference>
<gene>
    <name evidence="4" type="ORF">IDH44_05985</name>
</gene>
<dbReference type="Gene3D" id="3.40.50.150">
    <property type="entry name" value="Vaccinia Virus protein VP39"/>
    <property type="match status" value="1"/>
</dbReference>
<dbReference type="PANTHER" id="PTHR47816">
    <property type="entry name" value="RIBOSOMAL RNA SMALL SUBUNIT METHYLTRANSFERASE C"/>
    <property type="match status" value="1"/>
</dbReference>
<evidence type="ECO:0000259" key="3">
    <source>
        <dbReference type="Pfam" id="PF05175"/>
    </source>
</evidence>
<dbReference type="Proteomes" id="UP000621560">
    <property type="component" value="Unassembled WGS sequence"/>
</dbReference>
<dbReference type="EMBL" id="JACXIZ010000012">
    <property type="protein sequence ID" value="MBD2844733.1"/>
    <property type="molecule type" value="Genomic_DNA"/>
</dbReference>
<dbReference type="InterPro" id="IPR046977">
    <property type="entry name" value="RsmC/RlmG"/>
</dbReference>
<dbReference type="InterPro" id="IPR029063">
    <property type="entry name" value="SAM-dependent_MTases_sf"/>
</dbReference>
<name>A0A927BSQ3_9BACL</name>
<dbReference type="Pfam" id="PF05175">
    <property type="entry name" value="MTS"/>
    <property type="match status" value="1"/>
</dbReference>
<keyword evidence="1 4" id="KW-0489">Methyltransferase</keyword>
<dbReference type="GO" id="GO:0032259">
    <property type="term" value="P:methylation"/>
    <property type="evidence" value="ECO:0007669"/>
    <property type="project" value="UniProtKB-KW"/>
</dbReference>
<evidence type="ECO:0000313" key="4">
    <source>
        <dbReference type="EMBL" id="MBD2844733.1"/>
    </source>
</evidence>
<organism evidence="4 5">
    <name type="scientific">Paenibacillus sabuli</name>
    <dbReference type="NCBI Taxonomy" id="2772509"/>
    <lineage>
        <taxon>Bacteria</taxon>
        <taxon>Bacillati</taxon>
        <taxon>Bacillota</taxon>
        <taxon>Bacilli</taxon>
        <taxon>Bacillales</taxon>
        <taxon>Paenibacillaceae</taxon>
        <taxon>Paenibacillus</taxon>
    </lineage>
</organism>
<dbReference type="CDD" id="cd02440">
    <property type="entry name" value="AdoMet_MTases"/>
    <property type="match status" value="1"/>
</dbReference>
<dbReference type="InterPro" id="IPR007848">
    <property type="entry name" value="Small_mtfrase_dom"/>
</dbReference>
<feature type="domain" description="Methyltransferase small" evidence="3">
    <location>
        <begin position="28"/>
        <end position="195"/>
    </location>
</feature>
<dbReference type="GO" id="GO:0008757">
    <property type="term" value="F:S-adenosylmethionine-dependent methyltransferase activity"/>
    <property type="evidence" value="ECO:0007669"/>
    <property type="project" value="InterPro"/>
</dbReference>
<dbReference type="AlphaFoldDB" id="A0A927BSQ3"/>
<comment type="caution">
    <text evidence="4">The sequence shown here is derived from an EMBL/GenBank/DDBJ whole genome shotgun (WGS) entry which is preliminary data.</text>
</comment>
<keyword evidence="5" id="KW-1185">Reference proteome</keyword>
<evidence type="ECO:0000256" key="2">
    <source>
        <dbReference type="ARBA" id="ARBA00022679"/>
    </source>
</evidence>
<keyword evidence="2" id="KW-0808">Transferase</keyword>
<evidence type="ECO:0000256" key="1">
    <source>
        <dbReference type="ARBA" id="ARBA00022603"/>
    </source>
</evidence>
<accession>A0A927BSQ3</accession>
<dbReference type="RefSeq" id="WP_190915676.1">
    <property type="nucleotide sequence ID" value="NZ_JACXIZ010000012.1"/>
</dbReference>
<protein>
    <submittedName>
        <fullName evidence="4">Class I SAM-dependent methyltransferase</fullName>
    </submittedName>
</protein>
<proteinExistence type="predicted"/>
<dbReference type="PANTHER" id="PTHR47816:SF4">
    <property type="entry name" value="RIBOSOMAL RNA SMALL SUBUNIT METHYLTRANSFERASE C"/>
    <property type="match status" value="1"/>
</dbReference>
<reference evidence="4" key="1">
    <citation type="submission" date="2020-09" db="EMBL/GenBank/DDBJ databases">
        <title>A novel bacterium of genus Paenibacillus, isolated from South China Sea.</title>
        <authorList>
            <person name="Huang H."/>
            <person name="Mo K."/>
            <person name="Hu Y."/>
        </authorList>
    </citation>
    <scope>NUCLEOTIDE SEQUENCE</scope>
    <source>
        <strain evidence="4">IB182496</strain>
    </source>
</reference>